<evidence type="ECO:0000259" key="1">
    <source>
        <dbReference type="Pfam" id="PF15611"/>
    </source>
</evidence>
<accession>A0ABS9UJE1</accession>
<protein>
    <submittedName>
        <fullName evidence="2">EH signature domain-containing protein</fullName>
    </submittedName>
</protein>
<reference evidence="2" key="1">
    <citation type="submission" date="2022-03" db="EMBL/GenBank/DDBJ databases">
        <title>De novo assembled genomes of Belliella spp. (Cyclobacteriaceae) strains.</title>
        <authorList>
            <person name="Szabo A."/>
            <person name="Korponai K."/>
            <person name="Felfoldi T."/>
        </authorList>
    </citation>
    <scope>NUCLEOTIDE SEQUENCE</scope>
    <source>
        <strain evidence="2">DSM 107340</strain>
    </source>
</reference>
<dbReference type="Proteomes" id="UP001165488">
    <property type="component" value="Unassembled WGS sequence"/>
</dbReference>
<feature type="domain" description="Zorya protein ZorC EH" evidence="1">
    <location>
        <begin position="257"/>
        <end position="475"/>
    </location>
</feature>
<comment type="caution">
    <text evidence="2">The sequence shown here is derived from an EMBL/GenBank/DDBJ whole genome shotgun (WGS) entry which is preliminary data.</text>
</comment>
<sequence>MDRLFNQFEKFKKLSSSDFKKFKVYDITKDRIRDANKELDEIIFNSSASDLPNRDMFDLVLIEFFNEEGREDFFSNTSMTKKLCWILDYSNRRYDRSIIESGLLTTALDLIDKKFTPSMYSGLINILFSNWTDPKIERLRKYIQIKLSLETNQRSKVLFFQNHLHFFSFFEGPEKWATHVLNGKHVNVISFFENNPAVDYLKRTEYFKIFVISLYESILKQNVIGDRYKWQTFIEFAQEYFEPSLIKYLIALEIFHFRNQISDGSLKDRIKNRAISVIGDPIKKSNWLLEHHLLTPQRKHVVNEVRNILNHWINETLINLFFSKVVDDYDRRSFWKQYIDKMVSVDIFLRSNSLYGILTDERVKDGLESRFGVLNSGGNTNSILIFTIDRFRFVLSGSIAGGALYVHPEGSPYFPNIEGLKIDTNMWGYKLRSINKNELVHSHLPSLIEQTEYSFYPNNEGRMVHTGNWKSRLKRWMDKKIG</sequence>
<dbReference type="InterPro" id="IPR028943">
    <property type="entry name" value="ZorC_EH_Signature_dom"/>
</dbReference>
<proteinExistence type="predicted"/>
<gene>
    <name evidence="2" type="ORF">MM236_01990</name>
</gene>
<dbReference type="RefSeq" id="WP_241273254.1">
    <property type="nucleotide sequence ID" value="NZ_JAKZGS010000001.1"/>
</dbReference>
<name>A0ABS9UJE1_9BACT</name>
<evidence type="ECO:0000313" key="2">
    <source>
        <dbReference type="EMBL" id="MCH7396734.1"/>
    </source>
</evidence>
<organism evidence="2 3">
    <name type="scientific">Belliella calami</name>
    <dbReference type="NCBI Taxonomy" id="2923436"/>
    <lineage>
        <taxon>Bacteria</taxon>
        <taxon>Pseudomonadati</taxon>
        <taxon>Bacteroidota</taxon>
        <taxon>Cytophagia</taxon>
        <taxon>Cytophagales</taxon>
        <taxon>Cyclobacteriaceae</taxon>
        <taxon>Belliella</taxon>
    </lineage>
</organism>
<dbReference type="Pfam" id="PF15611">
    <property type="entry name" value="EH_Signature"/>
    <property type="match status" value="1"/>
</dbReference>
<evidence type="ECO:0000313" key="3">
    <source>
        <dbReference type="Proteomes" id="UP001165488"/>
    </source>
</evidence>
<dbReference type="EMBL" id="JAKZGS010000001">
    <property type="protein sequence ID" value="MCH7396734.1"/>
    <property type="molecule type" value="Genomic_DNA"/>
</dbReference>
<keyword evidence="3" id="KW-1185">Reference proteome</keyword>